<evidence type="ECO:0000256" key="3">
    <source>
        <dbReference type="ARBA" id="ARBA00023002"/>
    </source>
</evidence>
<evidence type="ECO:0000256" key="1">
    <source>
        <dbReference type="ARBA" id="ARBA00022630"/>
    </source>
</evidence>
<evidence type="ECO:0000259" key="7">
    <source>
        <dbReference type="Pfam" id="PF00296"/>
    </source>
</evidence>
<name>A0A2A9FE70_9PSEU</name>
<dbReference type="PIRSF" id="PIRSF000337">
    <property type="entry name" value="NTA_MOA"/>
    <property type="match status" value="1"/>
</dbReference>
<keyword evidence="3" id="KW-0560">Oxidoreductase</keyword>
<accession>A0A2A9FE70</accession>
<evidence type="ECO:0000256" key="6">
    <source>
        <dbReference type="PIRSR" id="PIRSR000337-1"/>
    </source>
</evidence>
<feature type="binding site" evidence="6">
    <location>
        <position position="99"/>
    </location>
    <ligand>
        <name>FMN</name>
        <dbReference type="ChEBI" id="CHEBI:58210"/>
    </ligand>
</feature>
<dbReference type="EMBL" id="PDJK01000002">
    <property type="protein sequence ID" value="PFG49664.1"/>
    <property type="molecule type" value="Genomic_DNA"/>
</dbReference>
<dbReference type="InterPro" id="IPR036661">
    <property type="entry name" value="Luciferase-like_sf"/>
</dbReference>
<dbReference type="GO" id="GO:0016705">
    <property type="term" value="F:oxidoreductase activity, acting on paired donors, with incorporation or reduction of molecular oxygen"/>
    <property type="evidence" value="ECO:0007669"/>
    <property type="project" value="InterPro"/>
</dbReference>
<organism evidence="8 9">
    <name type="scientific">Amycolatopsis sulphurea</name>
    <dbReference type="NCBI Taxonomy" id="76022"/>
    <lineage>
        <taxon>Bacteria</taxon>
        <taxon>Bacillati</taxon>
        <taxon>Actinomycetota</taxon>
        <taxon>Actinomycetes</taxon>
        <taxon>Pseudonocardiales</taxon>
        <taxon>Pseudonocardiaceae</taxon>
        <taxon>Amycolatopsis</taxon>
    </lineage>
</organism>
<feature type="binding site" evidence="6">
    <location>
        <position position="224"/>
    </location>
    <ligand>
        <name>FMN</name>
        <dbReference type="ChEBI" id="CHEBI:58210"/>
    </ligand>
</feature>
<evidence type="ECO:0000256" key="4">
    <source>
        <dbReference type="ARBA" id="ARBA00023033"/>
    </source>
</evidence>
<dbReference type="PANTHER" id="PTHR30011:SF16">
    <property type="entry name" value="C2H2 FINGER DOMAIN TRANSCRIPTION FACTOR (EUROFUNG)-RELATED"/>
    <property type="match status" value="1"/>
</dbReference>
<dbReference type="InterPro" id="IPR016215">
    <property type="entry name" value="NTA_MOA"/>
</dbReference>
<gene>
    <name evidence="8" type="ORF">ATK36_4828</name>
</gene>
<keyword evidence="4 8" id="KW-0503">Monooxygenase</keyword>
<keyword evidence="9" id="KW-1185">Reference proteome</keyword>
<evidence type="ECO:0000256" key="5">
    <source>
        <dbReference type="ARBA" id="ARBA00033748"/>
    </source>
</evidence>
<feature type="binding site" evidence="6">
    <location>
        <position position="149"/>
    </location>
    <ligand>
        <name>FMN</name>
        <dbReference type="ChEBI" id="CHEBI:58210"/>
    </ligand>
</feature>
<feature type="binding site" evidence="6">
    <location>
        <position position="153"/>
    </location>
    <ligand>
        <name>FMN</name>
        <dbReference type="ChEBI" id="CHEBI:58210"/>
    </ligand>
</feature>
<comment type="similarity">
    <text evidence="5">Belongs to the NtaA/SnaA/DszA monooxygenase family.</text>
</comment>
<dbReference type="Pfam" id="PF00296">
    <property type="entry name" value="Bac_luciferase"/>
    <property type="match status" value="1"/>
</dbReference>
<evidence type="ECO:0000313" key="9">
    <source>
        <dbReference type="Proteomes" id="UP000243542"/>
    </source>
</evidence>
<dbReference type="GO" id="GO:0004497">
    <property type="term" value="F:monooxygenase activity"/>
    <property type="evidence" value="ECO:0007669"/>
    <property type="project" value="UniProtKB-KW"/>
</dbReference>
<protein>
    <submittedName>
        <fullName evidence="8">FMN-dependent oxidoreductase (Nitrilotriacetate monooxygenase family)</fullName>
    </submittedName>
</protein>
<dbReference type="AlphaFoldDB" id="A0A2A9FE70"/>
<comment type="caution">
    <text evidence="8">The sequence shown here is derived from an EMBL/GenBank/DDBJ whole genome shotgun (WGS) entry which is preliminary data.</text>
</comment>
<sequence length="444" mass="49416">MHLAVEASLWHTDGRWRLPGTFTRDDYFTDPRRWVEMAKIAERGAMDLIFWGEGYGIPSTFEGRTDAAVRWGVQWPRHDMSTMIPVLAWETRHIGFVQTLSTTFYHPFHVARFSASMDHVTGGRLGLNLINSARTADFGNFGYDELPAHADRYERMQEFVDVCKALWDSVDPLALVLDPETGEFADPRLVRAVNHRGRFFSSAGPLPVLPSPQRRPLLLQAGGSAAGNAFAARNVDVQYASAGDDEDAWRKMRRQRQLLNENLAAAGRPTDDVKLIFDVAPVIGDTQDDARELLRAMRATVTPEAALAYLSHNTTFDFATLPERFTLAEVVHQAEERGGSRNGALHALAFTLGPDDKITKEVLVDEVRRMIVPGGCVGTPAQVADRIEALHLRGDGDGFALHLRPSITGSVALFVDRVIPLLQARGVFRRDYGDSATLRERMAR</sequence>
<dbReference type="Gene3D" id="3.20.20.30">
    <property type="entry name" value="Luciferase-like domain"/>
    <property type="match status" value="1"/>
</dbReference>
<reference evidence="8 9" key="1">
    <citation type="submission" date="2017-10" db="EMBL/GenBank/DDBJ databases">
        <title>Sequencing the genomes of 1000 actinobacteria strains.</title>
        <authorList>
            <person name="Klenk H.-P."/>
        </authorList>
    </citation>
    <scope>NUCLEOTIDE SEQUENCE [LARGE SCALE GENOMIC DNA]</scope>
    <source>
        <strain evidence="8 9">DSM 46092</strain>
    </source>
</reference>
<dbReference type="SUPFAM" id="SSF51679">
    <property type="entry name" value="Bacterial luciferase-like"/>
    <property type="match status" value="1"/>
</dbReference>
<dbReference type="PANTHER" id="PTHR30011">
    <property type="entry name" value="ALKANESULFONATE MONOOXYGENASE-RELATED"/>
    <property type="match status" value="1"/>
</dbReference>
<dbReference type="NCBIfam" id="TIGR03860">
    <property type="entry name" value="FMN_nitrolo"/>
    <property type="match status" value="1"/>
</dbReference>
<proteinExistence type="inferred from homology"/>
<dbReference type="InterPro" id="IPR011251">
    <property type="entry name" value="Luciferase-like_dom"/>
</dbReference>
<evidence type="ECO:0000313" key="8">
    <source>
        <dbReference type="EMBL" id="PFG49664.1"/>
    </source>
</evidence>
<evidence type="ECO:0000256" key="2">
    <source>
        <dbReference type="ARBA" id="ARBA00022643"/>
    </source>
</evidence>
<feature type="domain" description="Luciferase-like" evidence="7">
    <location>
        <begin position="29"/>
        <end position="394"/>
    </location>
</feature>
<keyword evidence="1 6" id="KW-0285">Flavoprotein</keyword>
<dbReference type="Proteomes" id="UP000243542">
    <property type="component" value="Unassembled WGS sequence"/>
</dbReference>
<keyword evidence="2 6" id="KW-0288">FMN</keyword>
<dbReference type="InterPro" id="IPR051260">
    <property type="entry name" value="Diverse_substr_monoxygenases"/>
</dbReference>